<evidence type="ECO:0000259" key="1">
    <source>
        <dbReference type="Pfam" id="PF02900"/>
    </source>
</evidence>
<dbReference type="RefSeq" id="WP_237818445.1">
    <property type="nucleotide sequence ID" value="NZ_JAKLTQ010000002.1"/>
</dbReference>
<feature type="domain" description="Extradiol ring-cleavage dioxygenase class III enzyme subunit B" evidence="1">
    <location>
        <begin position="81"/>
        <end position="303"/>
    </location>
</feature>
<dbReference type="Pfam" id="PF02900">
    <property type="entry name" value="LigB"/>
    <property type="match status" value="1"/>
</dbReference>
<dbReference type="Proteomes" id="UP001165368">
    <property type="component" value="Unassembled WGS sequence"/>
</dbReference>
<dbReference type="Gene3D" id="3.40.830.10">
    <property type="entry name" value="LigB-like"/>
    <property type="match status" value="1"/>
</dbReference>
<name>A0ABS9L3R0_9MICC</name>
<evidence type="ECO:0000313" key="2">
    <source>
        <dbReference type="EMBL" id="MCG2621342.1"/>
    </source>
</evidence>
<accession>A0ABS9L3R0</accession>
<proteinExistence type="predicted"/>
<organism evidence="2 3">
    <name type="scientific">Arthrobacter hankyongi</name>
    <dbReference type="NCBI Taxonomy" id="2904801"/>
    <lineage>
        <taxon>Bacteria</taxon>
        <taxon>Bacillati</taxon>
        <taxon>Actinomycetota</taxon>
        <taxon>Actinomycetes</taxon>
        <taxon>Micrococcales</taxon>
        <taxon>Micrococcaceae</taxon>
        <taxon>Arthrobacter</taxon>
    </lineage>
</organism>
<evidence type="ECO:0000313" key="3">
    <source>
        <dbReference type="Proteomes" id="UP001165368"/>
    </source>
</evidence>
<dbReference type="SUPFAM" id="SSF53213">
    <property type="entry name" value="LigB-like"/>
    <property type="match status" value="1"/>
</dbReference>
<keyword evidence="3" id="KW-1185">Reference proteome</keyword>
<protein>
    <recommendedName>
        <fullName evidence="1">Extradiol ring-cleavage dioxygenase class III enzyme subunit B domain-containing protein</fullName>
    </recommendedName>
</protein>
<reference evidence="2" key="1">
    <citation type="submission" date="2022-01" db="EMBL/GenBank/DDBJ databases">
        <authorList>
            <person name="Jo J.-H."/>
            <person name="Im W.-T."/>
        </authorList>
    </citation>
    <scope>NUCLEOTIDE SEQUENCE</scope>
    <source>
        <strain evidence="2">I2-34</strain>
    </source>
</reference>
<sequence length="335" mass="35932">MAQIVLGIGTSHSPLLAIEPGLWAERAQDDLRKKELYLADGRVVTYDELNQEVQGRYADKAVPGNFEKQALQAQQALDRLAATIAEADLDALVVIGDDQEELFTKAHMPAMAIYNGAEVVTHPKNEVNPNLPGWYQEANKGYKMDAVHRHPAAPELASALIDGLIEAGVDIAVASEVTNPHSAGFGHAYGFVIDRLCGEREIPILPVMLNTYFPPNVPRPSRCYDIGQAIAKTLNALPGSERIGIVASGGLTHFAVDEELDTTVISALAAGDVDKLRSLPPLGLRSGNSEILNWIMAAGALTDLTVTESEYIPVHRTPAGTGIGLAFLTWQSAQA</sequence>
<dbReference type="EMBL" id="JAKLTQ010000002">
    <property type="protein sequence ID" value="MCG2621342.1"/>
    <property type="molecule type" value="Genomic_DNA"/>
</dbReference>
<gene>
    <name evidence="2" type="ORF">LVY72_05365</name>
</gene>
<dbReference type="InterPro" id="IPR004183">
    <property type="entry name" value="Xdiol_dOase_suB"/>
</dbReference>
<comment type="caution">
    <text evidence="2">The sequence shown here is derived from an EMBL/GenBank/DDBJ whole genome shotgun (WGS) entry which is preliminary data.</text>
</comment>